<evidence type="ECO:0000313" key="1">
    <source>
        <dbReference type="EMBL" id="GGH10737.1"/>
    </source>
</evidence>
<evidence type="ECO:0000313" key="2">
    <source>
        <dbReference type="Proteomes" id="UP000596938"/>
    </source>
</evidence>
<sequence length="118" mass="12024">MNADKGHGASPEVVVGCHCRAAGAHRSRANAGLFGAADPGADTLFLMSTRDTPARIGDLPPLGRPANSALLQAGITTLAQVASHGPGELLALHGVGPRAIRLLEAALQERGLEFTDPS</sequence>
<comment type="caution">
    <text evidence="1">The sequence shown here is derived from an EMBL/GenBank/DDBJ whole genome shotgun (WGS) entry which is preliminary data.</text>
</comment>
<dbReference type="Gene3D" id="1.10.150.20">
    <property type="entry name" value="5' to 3' exonuclease, C-terminal subdomain"/>
    <property type="match status" value="1"/>
</dbReference>
<accession>A0ABQ1Y3F9</accession>
<evidence type="ECO:0008006" key="3">
    <source>
        <dbReference type="Google" id="ProtNLM"/>
    </source>
</evidence>
<dbReference type="Proteomes" id="UP000596938">
    <property type="component" value="Unassembled WGS sequence"/>
</dbReference>
<name>A0ABQ1Y3F9_9MICC</name>
<dbReference type="SUPFAM" id="SSF47789">
    <property type="entry name" value="C-terminal domain of RNA polymerase alpha subunit"/>
    <property type="match status" value="1"/>
</dbReference>
<gene>
    <name evidence="1" type="ORF">GCM10011577_39640</name>
</gene>
<reference evidence="2" key="1">
    <citation type="journal article" date="2019" name="Int. J. Syst. Evol. Microbiol.">
        <title>The Global Catalogue of Microorganisms (GCM) 10K type strain sequencing project: providing services to taxonomists for standard genome sequencing and annotation.</title>
        <authorList>
            <consortium name="The Broad Institute Genomics Platform"/>
            <consortium name="The Broad Institute Genome Sequencing Center for Infectious Disease"/>
            <person name="Wu L."/>
            <person name="Ma J."/>
        </authorList>
    </citation>
    <scope>NUCLEOTIDE SEQUENCE [LARGE SCALE GENOMIC DNA]</scope>
    <source>
        <strain evidence="2">CGMCC 1.1927</strain>
    </source>
</reference>
<protein>
    <recommendedName>
        <fullName evidence="3">DNA-binding protein</fullName>
    </recommendedName>
</protein>
<keyword evidence="2" id="KW-1185">Reference proteome</keyword>
<dbReference type="EMBL" id="BMKU01000020">
    <property type="protein sequence ID" value="GGH10737.1"/>
    <property type="molecule type" value="Genomic_DNA"/>
</dbReference>
<organism evidence="1 2">
    <name type="scientific">Pseudarthrobacter polychromogenes</name>
    <dbReference type="NCBI Taxonomy" id="1676"/>
    <lineage>
        <taxon>Bacteria</taxon>
        <taxon>Bacillati</taxon>
        <taxon>Actinomycetota</taxon>
        <taxon>Actinomycetes</taxon>
        <taxon>Micrococcales</taxon>
        <taxon>Micrococcaceae</taxon>
        <taxon>Pseudarthrobacter</taxon>
    </lineage>
</organism>
<proteinExistence type="predicted"/>